<evidence type="ECO:0000256" key="10">
    <source>
        <dbReference type="ARBA" id="ARBA00022726"/>
    </source>
</evidence>
<evidence type="ECO:0000256" key="7">
    <source>
        <dbReference type="ARBA" id="ARBA00022490"/>
    </source>
</evidence>
<dbReference type="NCBIfam" id="TIGR01090">
    <property type="entry name" value="apt"/>
    <property type="match status" value="1"/>
</dbReference>
<evidence type="ECO:0000313" key="14">
    <source>
        <dbReference type="Proteomes" id="UP000267342"/>
    </source>
</evidence>
<dbReference type="FunFam" id="3.40.50.2020:FF:000021">
    <property type="entry name" value="Adenine phosphoribosyltransferase"/>
    <property type="match status" value="1"/>
</dbReference>
<comment type="similarity">
    <text evidence="5 11">Belongs to the purine/pyrimidine phosphoribosyltransferase family.</text>
</comment>
<feature type="domain" description="Phosphoribosyltransferase" evidence="12">
    <location>
        <begin position="45"/>
        <end position="171"/>
    </location>
</feature>
<dbReference type="Gene3D" id="3.40.50.2020">
    <property type="match status" value="1"/>
</dbReference>
<evidence type="ECO:0000256" key="3">
    <source>
        <dbReference type="ARBA" id="ARBA00004496"/>
    </source>
</evidence>
<comment type="catalytic activity">
    <reaction evidence="1 11">
        <text>AMP + diphosphate = 5-phospho-alpha-D-ribose 1-diphosphate + adenine</text>
        <dbReference type="Rhea" id="RHEA:16609"/>
        <dbReference type="ChEBI" id="CHEBI:16708"/>
        <dbReference type="ChEBI" id="CHEBI:33019"/>
        <dbReference type="ChEBI" id="CHEBI:58017"/>
        <dbReference type="ChEBI" id="CHEBI:456215"/>
        <dbReference type="EC" id="2.4.2.7"/>
    </reaction>
</comment>
<dbReference type="AlphaFoldDB" id="A0A348HDQ7"/>
<dbReference type="UniPathway" id="UPA00588">
    <property type="reaction ID" value="UER00646"/>
</dbReference>
<keyword evidence="8 11" id="KW-0328">Glycosyltransferase</keyword>
<evidence type="ECO:0000256" key="9">
    <source>
        <dbReference type="ARBA" id="ARBA00022679"/>
    </source>
</evidence>
<accession>A0A348HDQ7</accession>
<dbReference type="RefSeq" id="WP_051524183.1">
    <property type="nucleotide sequence ID" value="NZ_AP018933.1"/>
</dbReference>
<gene>
    <name evidence="11" type="primary">apt</name>
    <name evidence="13" type="ORF">ZBT109_0992</name>
</gene>
<evidence type="ECO:0000313" key="13">
    <source>
        <dbReference type="EMBL" id="BBG29759.1"/>
    </source>
</evidence>
<dbReference type="InterPro" id="IPR029057">
    <property type="entry name" value="PRTase-like"/>
</dbReference>
<reference evidence="13 14" key="1">
    <citation type="submission" date="2018-09" db="EMBL/GenBank/DDBJ databases">
        <title>Zymobacter palmae IAM14233 (=T109) whole genome analysis.</title>
        <authorList>
            <person name="Yanase H."/>
        </authorList>
    </citation>
    <scope>NUCLEOTIDE SEQUENCE [LARGE SCALE GENOMIC DNA]</scope>
    <source>
        <strain evidence="13 14">IAM14233</strain>
    </source>
</reference>
<dbReference type="PANTHER" id="PTHR32315">
    <property type="entry name" value="ADENINE PHOSPHORIBOSYLTRANSFERASE"/>
    <property type="match status" value="1"/>
</dbReference>
<evidence type="ECO:0000256" key="5">
    <source>
        <dbReference type="ARBA" id="ARBA00008391"/>
    </source>
</evidence>
<dbReference type="GO" id="GO:0006166">
    <property type="term" value="P:purine ribonucleoside salvage"/>
    <property type="evidence" value="ECO:0007669"/>
    <property type="project" value="UniProtKB-UniRule"/>
</dbReference>
<dbReference type="NCBIfam" id="NF002636">
    <property type="entry name" value="PRK02304.1-5"/>
    <property type="match status" value="1"/>
</dbReference>
<keyword evidence="14" id="KW-1185">Reference proteome</keyword>
<evidence type="ECO:0000256" key="6">
    <source>
        <dbReference type="ARBA" id="ARBA00011893"/>
    </source>
</evidence>
<evidence type="ECO:0000256" key="4">
    <source>
        <dbReference type="ARBA" id="ARBA00004659"/>
    </source>
</evidence>
<sequence length="195" mass="21262">MTSTLADTSSQQNGTSVYGDYIKSVIRTVRDWPNPGVNFRDITPLLQNSAAFRKLIDSFVHRYQELNIDAIAAIDARGFIIGAPLAYEMGCSFVPVRKKGKLPFKTISETYKLEYGEATVELNSDAFKKGDRIVVVDDLIATGGTMLAAAKLIERTGGEVVETAAIIDLPELGGSRHIREAGHNVFAVCSFTESE</sequence>
<name>A0A348HDQ7_9GAMM</name>
<dbReference type="GO" id="GO:0006168">
    <property type="term" value="P:adenine salvage"/>
    <property type="evidence" value="ECO:0007669"/>
    <property type="project" value="InterPro"/>
</dbReference>
<dbReference type="InterPro" id="IPR005764">
    <property type="entry name" value="Ade_phspho_trans"/>
</dbReference>
<dbReference type="GO" id="GO:0003999">
    <property type="term" value="F:adenine phosphoribosyltransferase activity"/>
    <property type="evidence" value="ECO:0007669"/>
    <property type="project" value="UniProtKB-UniRule"/>
</dbReference>
<dbReference type="HAMAP" id="MF_00004">
    <property type="entry name" value="Aden_phosphoribosyltr"/>
    <property type="match status" value="1"/>
</dbReference>
<dbReference type="EMBL" id="AP018933">
    <property type="protein sequence ID" value="BBG29759.1"/>
    <property type="molecule type" value="Genomic_DNA"/>
</dbReference>
<dbReference type="CDD" id="cd06223">
    <property type="entry name" value="PRTases_typeI"/>
    <property type="match status" value="1"/>
</dbReference>
<dbReference type="SUPFAM" id="SSF53271">
    <property type="entry name" value="PRTase-like"/>
    <property type="match status" value="1"/>
</dbReference>
<evidence type="ECO:0000259" key="12">
    <source>
        <dbReference type="Pfam" id="PF00156"/>
    </source>
</evidence>
<evidence type="ECO:0000256" key="2">
    <source>
        <dbReference type="ARBA" id="ARBA00003968"/>
    </source>
</evidence>
<dbReference type="InterPro" id="IPR000836">
    <property type="entry name" value="PRTase_dom"/>
</dbReference>
<dbReference type="PANTHER" id="PTHR32315:SF3">
    <property type="entry name" value="ADENINE PHOSPHORIBOSYLTRANSFERASE"/>
    <property type="match status" value="1"/>
</dbReference>
<protein>
    <recommendedName>
        <fullName evidence="6 11">Adenine phosphoribosyltransferase</fullName>
        <shortName evidence="11">APRT</shortName>
        <ecNumber evidence="6 11">2.4.2.7</ecNumber>
    </recommendedName>
</protein>
<keyword evidence="10 11" id="KW-0660">Purine salvage</keyword>
<dbReference type="OrthoDB" id="9803963at2"/>
<evidence type="ECO:0000256" key="11">
    <source>
        <dbReference type="HAMAP-Rule" id="MF_00004"/>
    </source>
</evidence>
<comment type="subcellular location">
    <subcellularLocation>
        <location evidence="3 11">Cytoplasm</location>
    </subcellularLocation>
</comment>
<dbReference type="KEGG" id="zpl:ZBT109_0992"/>
<comment type="function">
    <text evidence="2 11">Catalyzes a salvage reaction resulting in the formation of AMP, that is energically less costly than de novo synthesis.</text>
</comment>
<dbReference type="EC" id="2.4.2.7" evidence="6 11"/>
<proteinExistence type="inferred from homology"/>
<keyword evidence="9 11" id="KW-0808">Transferase</keyword>
<organism evidence="13 14">
    <name type="scientific">Zymobacter palmae</name>
    <dbReference type="NCBI Taxonomy" id="33074"/>
    <lineage>
        <taxon>Bacteria</taxon>
        <taxon>Pseudomonadati</taxon>
        <taxon>Pseudomonadota</taxon>
        <taxon>Gammaproteobacteria</taxon>
        <taxon>Oceanospirillales</taxon>
        <taxon>Halomonadaceae</taxon>
        <taxon>Zymobacter group</taxon>
        <taxon>Zymobacter</taxon>
    </lineage>
</organism>
<dbReference type="STRING" id="1123510.GCA_000620025_01024"/>
<comment type="pathway">
    <text evidence="4 11">Purine metabolism; AMP biosynthesis via salvage pathway; AMP from adenine: step 1/1.</text>
</comment>
<dbReference type="Pfam" id="PF00156">
    <property type="entry name" value="Pribosyltran"/>
    <property type="match status" value="1"/>
</dbReference>
<dbReference type="GO" id="GO:0005737">
    <property type="term" value="C:cytoplasm"/>
    <property type="evidence" value="ECO:0007669"/>
    <property type="project" value="UniProtKB-SubCell"/>
</dbReference>
<evidence type="ECO:0000256" key="8">
    <source>
        <dbReference type="ARBA" id="ARBA00022676"/>
    </source>
</evidence>
<dbReference type="GO" id="GO:0002055">
    <property type="term" value="F:adenine binding"/>
    <property type="evidence" value="ECO:0007669"/>
    <property type="project" value="TreeGrafter"/>
</dbReference>
<keyword evidence="7 11" id="KW-0963">Cytoplasm</keyword>
<dbReference type="Proteomes" id="UP000267342">
    <property type="component" value="Chromosome"/>
</dbReference>
<dbReference type="GO" id="GO:0044209">
    <property type="term" value="P:AMP salvage"/>
    <property type="evidence" value="ECO:0007669"/>
    <property type="project" value="UniProtKB-UniRule"/>
</dbReference>
<dbReference type="GO" id="GO:0016208">
    <property type="term" value="F:AMP binding"/>
    <property type="evidence" value="ECO:0007669"/>
    <property type="project" value="TreeGrafter"/>
</dbReference>
<dbReference type="NCBIfam" id="NF002634">
    <property type="entry name" value="PRK02304.1-3"/>
    <property type="match status" value="1"/>
</dbReference>
<evidence type="ECO:0000256" key="1">
    <source>
        <dbReference type="ARBA" id="ARBA00000868"/>
    </source>
</evidence>
<comment type="subunit">
    <text evidence="11">Homodimer.</text>
</comment>
<dbReference type="InterPro" id="IPR050054">
    <property type="entry name" value="UPRTase/APRTase"/>
</dbReference>